<dbReference type="PANTHER" id="PTHR43090">
    <property type="entry name" value="1-(5-PHOSPHORIBOSYL)-5-[(5-PHOSPHORIBOSYLAMINO)METHYLIDENEAMINO] IMIDAZOLE-4-CARBOXAMIDE ISOMERASE"/>
    <property type="match status" value="1"/>
</dbReference>
<feature type="active site" description="Proton donor" evidence="9">
    <location>
        <position position="130"/>
    </location>
</feature>
<keyword evidence="8 9" id="KW-0413">Isomerase</keyword>
<comment type="pathway">
    <text evidence="3 9 11">Amino-acid biosynthesis; L-histidine biosynthesis; L-histidine from 5-phospho-alpha-D-ribose 1-diphosphate: step 4/9.</text>
</comment>
<dbReference type="EMBL" id="JAKNDN010000033">
    <property type="protein sequence ID" value="MCG4961291.1"/>
    <property type="molecule type" value="Genomic_DNA"/>
</dbReference>
<dbReference type="NCBIfam" id="TIGR00007">
    <property type="entry name" value="1-(5-phosphoribosyl)-5-[(5-phosphoribosylamino)methylideneamino]imidazole-4-carboxamide isomerase"/>
    <property type="match status" value="1"/>
</dbReference>
<comment type="caution">
    <text evidence="13">The sequence shown here is derived from an EMBL/GenBank/DDBJ whole genome shotgun (WGS) entry which is preliminary data.</text>
</comment>
<dbReference type="CDD" id="cd04732">
    <property type="entry name" value="HisA"/>
    <property type="match status" value="1"/>
</dbReference>
<evidence type="ECO:0000256" key="3">
    <source>
        <dbReference type="ARBA" id="ARBA00005133"/>
    </source>
</evidence>
<dbReference type="EMBL" id="QSCO01000021">
    <property type="protein sequence ID" value="RGY04898.1"/>
    <property type="molecule type" value="Genomic_DNA"/>
</dbReference>
<dbReference type="PANTHER" id="PTHR43090:SF2">
    <property type="entry name" value="1-(5-PHOSPHORIBOSYL)-5-[(5-PHOSPHORIBOSYLAMINO)METHYLIDENEAMINO] IMIDAZOLE-4-CARBOXAMIDE ISOMERASE"/>
    <property type="match status" value="1"/>
</dbReference>
<evidence type="ECO:0000313" key="14">
    <source>
        <dbReference type="Proteomes" id="UP000284434"/>
    </source>
</evidence>
<evidence type="ECO:0000256" key="11">
    <source>
        <dbReference type="RuleBase" id="RU003658"/>
    </source>
</evidence>
<organism evidence="13 14">
    <name type="scientific">Odoribacter splanchnicus</name>
    <dbReference type="NCBI Taxonomy" id="28118"/>
    <lineage>
        <taxon>Bacteria</taxon>
        <taxon>Pseudomonadati</taxon>
        <taxon>Bacteroidota</taxon>
        <taxon>Bacteroidia</taxon>
        <taxon>Bacteroidales</taxon>
        <taxon>Odoribacteraceae</taxon>
        <taxon>Odoribacter</taxon>
    </lineage>
</organism>
<evidence type="ECO:0000256" key="8">
    <source>
        <dbReference type="ARBA" id="ARBA00023235"/>
    </source>
</evidence>
<gene>
    <name evidence="9 13" type="primary">hisA</name>
    <name evidence="13" type="ORF">DXA53_14425</name>
    <name evidence="12" type="ORF">L0P03_15765</name>
</gene>
<dbReference type="InterPro" id="IPR011060">
    <property type="entry name" value="RibuloseP-bd_barrel"/>
</dbReference>
<accession>A0A1Y3Y8Q3</accession>
<dbReference type="Gene3D" id="3.20.20.70">
    <property type="entry name" value="Aldolase class I"/>
    <property type="match status" value="1"/>
</dbReference>
<evidence type="ECO:0000256" key="5">
    <source>
        <dbReference type="ARBA" id="ARBA00022490"/>
    </source>
</evidence>
<dbReference type="UniPathway" id="UPA00031">
    <property type="reaction ID" value="UER00009"/>
</dbReference>
<evidence type="ECO:0000256" key="6">
    <source>
        <dbReference type="ARBA" id="ARBA00022605"/>
    </source>
</evidence>
<evidence type="ECO:0000256" key="2">
    <source>
        <dbReference type="ARBA" id="ARBA00004496"/>
    </source>
</evidence>
<keyword evidence="6 9" id="KW-0028">Amino-acid biosynthesis</keyword>
<dbReference type="EC" id="5.3.1.16" evidence="9 11"/>
<evidence type="ECO:0000256" key="4">
    <source>
        <dbReference type="ARBA" id="ARBA00009667"/>
    </source>
</evidence>
<dbReference type="GO" id="GO:0000162">
    <property type="term" value="P:L-tryptophan biosynthetic process"/>
    <property type="evidence" value="ECO:0007669"/>
    <property type="project" value="TreeGrafter"/>
</dbReference>
<proteinExistence type="inferred from homology"/>
<keyword evidence="5 9" id="KW-0963">Cytoplasm</keyword>
<name>A0A1Y3Y8Q3_9BACT</name>
<evidence type="ECO:0000256" key="1">
    <source>
        <dbReference type="ARBA" id="ARBA00000901"/>
    </source>
</evidence>
<comment type="catalytic activity">
    <reaction evidence="1 9 11">
        <text>1-(5-phospho-beta-D-ribosyl)-5-[(5-phospho-beta-D-ribosylamino)methylideneamino]imidazole-4-carboxamide = 5-[(5-phospho-1-deoxy-D-ribulos-1-ylimino)methylamino]-1-(5-phospho-beta-D-ribosyl)imidazole-4-carboxamide</text>
        <dbReference type="Rhea" id="RHEA:15469"/>
        <dbReference type="ChEBI" id="CHEBI:58435"/>
        <dbReference type="ChEBI" id="CHEBI:58525"/>
        <dbReference type="EC" id="5.3.1.16"/>
    </reaction>
</comment>
<dbReference type="InterPro" id="IPR013785">
    <property type="entry name" value="Aldolase_TIM"/>
</dbReference>
<evidence type="ECO:0000256" key="7">
    <source>
        <dbReference type="ARBA" id="ARBA00023102"/>
    </source>
</evidence>
<reference evidence="13 14" key="1">
    <citation type="submission" date="2018-08" db="EMBL/GenBank/DDBJ databases">
        <title>A genome reference for cultivated species of the human gut microbiota.</title>
        <authorList>
            <person name="Zou Y."/>
            <person name="Xue W."/>
            <person name="Luo G."/>
        </authorList>
    </citation>
    <scope>NUCLEOTIDE SEQUENCE [LARGE SCALE GENOMIC DNA]</scope>
    <source>
        <strain evidence="13 14">OF03-11</strain>
    </source>
</reference>
<dbReference type="AlphaFoldDB" id="A0A1Y3Y8Q3"/>
<comment type="subcellular location">
    <subcellularLocation>
        <location evidence="2 9 11">Cytoplasm</location>
    </subcellularLocation>
</comment>
<sequence>MKIIPAIDIIGGKCVRLTQGNYGQCKIYSANPLEMARLFEEAGLDRLHLVDLDGAKASGVVNWAVLETICKHTRLSVDFGGGVKTDEDMRRVFEAGADYACVGSIAQTNPEQTAEWLEKYGYERVIIGADVWNTKVCIQGWKKVTDTTIFQLIESYRGRIGHLMCTDITRDGMMDGTAIGLYRELLRLYPEIRLIASGGVSGTADLQQLAEVGVEAVVVGKALYEKKIDLKSLKNF</sequence>
<dbReference type="RefSeq" id="WP_022159708.1">
    <property type="nucleotide sequence ID" value="NZ_CABJFF010000011.1"/>
</dbReference>
<dbReference type="GO" id="GO:0003949">
    <property type="term" value="F:1-(5-phosphoribosyl)-5-[(5-phosphoribosylamino)methylideneamino]imidazole-4-carboxamide isomerase activity"/>
    <property type="evidence" value="ECO:0007669"/>
    <property type="project" value="UniProtKB-UniRule"/>
</dbReference>
<evidence type="ECO:0000256" key="10">
    <source>
        <dbReference type="RuleBase" id="RU003657"/>
    </source>
</evidence>
<dbReference type="InterPro" id="IPR006062">
    <property type="entry name" value="His_biosynth"/>
</dbReference>
<evidence type="ECO:0000313" key="12">
    <source>
        <dbReference type="EMBL" id="MCG4961291.1"/>
    </source>
</evidence>
<dbReference type="GO" id="GO:0000105">
    <property type="term" value="P:L-histidine biosynthetic process"/>
    <property type="evidence" value="ECO:0007669"/>
    <property type="project" value="UniProtKB-UniRule"/>
</dbReference>
<dbReference type="HAMAP" id="MF_01014">
    <property type="entry name" value="HisA"/>
    <property type="match status" value="1"/>
</dbReference>
<evidence type="ECO:0000313" key="13">
    <source>
        <dbReference type="EMBL" id="RGY04898.1"/>
    </source>
</evidence>
<dbReference type="Proteomes" id="UP000284434">
    <property type="component" value="Unassembled WGS sequence"/>
</dbReference>
<dbReference type="FunFam" id="3.20.20.70:FF:000009">
    <property type="entry name" value="1-(5-phosphoribosyl)-5-[(5-phosphoribosylamino)methylideneamino] imidazole-4-carboxamide isomerase"/>
    <property type="match status" value="1"/>
</dbReference>
<dbReference type="InterPro" id="IPR044524">
    <property type="entry name" value="Isoase_HisA-like"/>
</dbReference>
<comment type="similarity">
    <text evidence="4 9 10">Belongs to the HisA/HisF family.</text>
</comment>
<dbReference type="InterPro" id="IPR006063">
    <property type="entry name" value="HisA_bact_arch"/>
</dbReference>
<dbReference type="SUPFAM" id="SSF51366">
    <property type="entry name" value="Ribulose-phoshate binding barrel"/>
    <property type="match status" value="1"/>
</dbReference>
<protein>
    <recommendedName>
        <fullName evidence="9 11">1-(5-phosphoribosyl)-5-[(5-phosphoribosylamino)methylideneamino] imidazole-4-carboxamide isomerase</fullName>
        <ecNumber evidence="9 11">5.3.1.16</ecNumber>
    </recommendedName>
    <alternativeName>
        <fullName evidence="9">Phosphoribosylformimino-5-aminoimidazole carboxamide ribotide isomerase</fullName>
    </alternativeName>
</protein>
<feature type="active site" description="Proton acceptor" evidence="9">
    <location>
        <position position="8"/>
    </location>
</feature>
<keyword evidence="7 9" id="KW-0368">Histidine biosynthesis</keyword>
<reference evidence="12" key="2">
    <citation type="submission" date="2022-01" db="EMBL/GenBank/DDBJ databases">
        <title>Collection of gut derived symbiotic bacterial strains cultured from healthy donors.</title>
        <authorList>
            <person name="Lin H."/>
            <person name="Kohout C."/>
            <person name="Waligurski E."/>
            <person name="Pamer E.G."/>
        </authorList>
    </citation>
    <scope>NUCLEOTIDE SEQUENCE</scope>
    <source>
        <strain evidence="12">DFI.1.149</strain>
    </source>
</reference>
<dbReference type="Pfam" id="PF00977">
    <property type="entry name" value="His_biosynth"/>
    <property type="match status" value="1"/>
</dbReference>
<dbReference type="GO" id="GO:0005737">
    <property type="term" value="C:cytoplasm"/>
    <property type="evidence" value="ECO:0007669"/>
    <property type="project" value="UniProtKB-SubCell"/>
</dbReference>
<evidence type="ECO:0000256" key="9">
    <source>
        <dbReference type="HAMAP-Rule" id="MF_01014"/>
    </source>
</evidence>
<dbReference type="InterPro" id="IPR023016">
    <property type="entry name" value="HisA/PriA"/>
</dbReference>
<dbReference type="Proteomes" id="UP001199750">
    <property type="component" value="Unassembled WGS sequence"/>
</dbReference>